<dbReference type="AlphaFoldDB" id="E4T6K5"/>
<reference key="1">
    <citation type="submission" date="2010-11" db="EMBL/GenBank/DDBJ databases">
        <title>The complete genome of Paludibacter propionicigenes DSM 17365.</title>
        <authorList>
            <consortium name="US DOE Joint Genome Institute (JGI-PGF)"/>
            <person name="Lucas S."/>
            <person name="Copeland A."/>
            <person name="Lapidus A."/>
            <person name="Bruce D."/>
            <person name="Goodwin L."/>
            <person name="Pitluck S."/>
            <person name="Kyrpides N."/>
            <person name="Mavromatis K."/>
            <person name="Ivanova N."/>
            <person name="Munk A.C."/>
            <person name="Brettin T."/>
            <person name="Detter J.C."/>
            <person name="Han C."/>
            <person name="Tapia R."/>
            <person name="Land M."/>
            <person name="Hauser L."/>
            <person name="Markowitz V."/>
            <person name="Cheng J.-F."/>
            <person name="Hugenholtz P."/>
            <person name="Woyke T."/>
            <person name="Wu D."/>
            <person name="Gronow S."/>
            <person name="Wellnitz S."/>
            <person name="Brambilla E."/>
            <person name="Klenk H.-P."/>
            <person name="Eisen J.A."/>
        </authorList>
    </citation>
    <scope>NUCLEOTIDE SEQUENCE</scope>
    <source>
        <strain>WB4</strain>
    </source>
</reference>
<dbReference type="InterPro" id="IPR050769">
    <property type="entry name" value="NAT_camello-type"/>
</dbReference>
<dbReference type="SUPFAM" id="SSF55729">
    <property type="entry name" value="Acyl-CoA N-acyltransferases (Nat)"/>
    <property type="match status" value="1"/>
</dbReference>
<evidence type="ECO:0000256" key="1">
    <source>
        <dbReference type="ARBA" id="ARBA00022679"/>
    </source>
</evidence>
<reference evidence="3 4" key="2">
    <citation type="journal article" date="2011" name="Stand. Genomic Sci.">
        <title>Complete genome sequence of Paludibacter propionicigenes type strain (WB4).</title>
        <authorList>
            <person name="Gronow S."/>
            <person name="Munk C."/>
            <person name="Lapidus A."/>
            <person name="Nolan M."/>
            <person name="Lucas S."/>
            <person name="Hammon N."/>
            <person name="Deshpande S."/>
            <person name="Cheng J.F."/>
            <person name="Tapia R."/>
            <person name="Han C."/>
            <person name="Goodwin L."/>
            <person name="Pitluck S."/>
            <person name="Liolios K."/>
            <person name="Ivanova N."/>
            <person name="Mavromatis K."/>
            <person name="Mikhailova N."/>
            <person name="Pati A."/>
            <person name="Chen A."/>
            <person name="Palaniappan K."/>
            <person name="Land M."/>
            <person name="Hauser L."/>
            <person name="Chang Y.J."/>
            <person name="Jeffries C.D."/>
            <person name="Brambilla E."/>
            <person name="Rohde M."/>
            <person name="Goker M."/>
            <person name="Detter J.C."/>
            <person name="Woyke T."/>
            <person name="Bristow J."/>
            <person name="Eisen J.A."/>
            <person name="Markowitz V."/>
            <person name="Hugenholtz P."/>
            <person name="Kyrpides N.C."/>
            <person name="Klenk H.P."/>
        </authorList>
    </citation>
    <scope>NUCLEOTIDE SEQUENCE [LARGE SCALE GENOMIC DNA]</scope>
    <source>
        <strain evidence="4">DSM 17365 / JCM 13257 / WB4</strain>
    </source>
</reference>
<dbReference type="STRING" id="694427.Palpr_2213"/>
<accession>E4T6K5</accession>
<evidence type="ECO:0000313" key="4">
    <source>
        <dbReference type="Proteomes" id="UP000008718"/>
    </source>
</evidence>
<gene>
    <name evidence="3" type="ordered locus">Palpr_2213</name>
</gene>
<proteinExistence type="predicted"/>
<dbReference type="RefSeq" id="WP_013445718.1">
    <property type="nucleotide sequence ID" value="NC_014734.1"/>
</dbReference>
<dbReference type="EMBL" id="CP002345">
    <property type="protein sequence ID" value="ADQ80349.1"/>
    <property type="molecule type" value="Genomic_DNA"/>
</dbReference>
<dbReference type="OrthoDB" id="9803233at2"/>
<keyword evidence="1 3" id="KW-0808">Transferase</keyword>
<dbReference type="KEGG" id="ppn:Palpr_2213"/>
<dbReference type="eggNOG" id="COG1246">
    <property type="taxonomic scope" value="Bacteria"/>
</dbReference>
<dbReference type="InterPro" id="IPR016181">
    <property type="entry name" value="Acyl_CoA_acyltransferase"/>
</dbReference>
<dbReference type="CDD" id="cd04301">
    <property type="entry name" value="NAT_SF"/>
    <property type="match status" value="1"/>
</dbReference>
<keyword evidence="4" id="KW-1185">Reference proteome</keyword>
<dbReference type="PANTHER" id="PTHR13947">
    <property type="entry name" value="GNAT FAMILY N-ACETYLTRANSFERASE"/>
    <property type="match status" value="1"/>
</dbReference>
<dbReference type="PROSITE" id="PS51186">
    <property type="entry name" value="GNAT"/>
    <property type="match status" value="1"/>
</dbReference>
<dbReference type="GO" id="GO:0008080">
    <property type="term" value="F:N-acetyltransferase activity"/>
    <property type="evidence" value="ECO:0007669"/>
    <property type="project" value="InterPro"/>
</dbReference>
<dbReference type="Pfam" id="PF00583">
    <property type="entry name" value="Acetyltransf_1"/>
    <property type="match status" value="1"/>
</dbReference>
<feature type="domain" description="N-acetyltransferase" evidence="2">
    <location>
        <begin position="1"/>
        <end position="150"/>
    </location>
</feature>
<dbReference type="Proteomes" id="UP000008718">
    <property type="component" value="Chromosome"/>
</dbReference>
<name>E4T6K5_PALPW</name>
<dbReference type="HOGENOM" id="CLU_013985_11_8_10"/>
<evidence type="ECO:0000313" key="3">
    <source>
        <dbReference type="EMBL" id="ADQ80349.1"/>
    </source>
</evidence>
<sequence length="150" mass="17244">MTIELKRTNSEHEDFRNLVMNLEEYLTHADEEAHSKCKPYNKIETIKHVVVAYDDNKAVGCGAIRPYSQNTVEIKRMFVAESARGKGIGSKVLAELELWAQELGFVHSILETGKMMPDAIHLYSRNNYKQIPNYGQYEGMEKSICFEKKL</sequence>
<dbReference type="InterPro" id="IPR000182">
    <property type="entry name" value="GNAT_dom"/>
</dbReference>
<evidence type="ECO:0000259" key="2">
    <source>
        <dbReference type="PROSITE" id="PS51186"/>
    </source>
</evidence>
<protein>
    <submittedName>
        <fullName evidence="3">GCN5-related N-acetyltransferase</fullName>
    </submittedName>
</protein>
<dbReference type="Gene3D" id="3.40.630.30">
    <property type="match status" value="1"/>
</dbReference>
<dbReference type="PANTHER" id="PTHR13947:SF37">
    <property type="entry name" value="LD18367P"/>
    <property type="match status" value="1"/>
</dbReference>
<organism evidence="3 4">
    <name type="scientific">Paludibacter propionicigenes (strain DSM 17365 / JCM 13257 / WB4)</name>
    <dbReference type="NCBI Taxonomy" id="694427"/>
    <lineage>
        <taxon>Bacteria</taxon>
        <taxon>Pseudomonadati</taxon>
        <taxon>Bacteroidota</taxon>
        <taxon>Bacteroidia</taxon>
        <taxon>Bacteroidales</taxon>
        <taxon>Paludibacteraceae</taxon>
        <taxon>Paludibacter</taxon>
    </lineage>
</organism>